<evidence type="ECO:0000313" key="2">
    <source>
        <dbReference type="EMBL" id="MBX8632056.1"/>
    </source>
</evidence>
<dbReference type="AlphaFoldDB" id="A0A8J8CCH0"/>
<dbReference type="InterPro" id="IPR002731">
    <property type="entry name" value="ATPase_BadF"/>
</dbReference>
<reference evidence="2" key="1">
    <citation type="submission" date="2021-04" db="EMBL/GenBank/DDBJ databases">
        <title>Genomic insights into ecological role and evolution of a novel Thermoplasmata order Candidatus Sysuiplasmatales.</title>
        <authorList>
            <person name="Yuan Y."/>
        </authorList>
    </citation>
    <scope>NUCLEOTIDE SEQUENCE</scope>
    <source>
        <strain evidence="3">TUT19-bin139</strain>
        <strain evidence="2">YP2-bin.285</strain>
    </source>
</reference>
<evidence type="ECO:0000313" key="3">
    <source>
        <dbReference type="EMBL" id="MBX8644547.1"/>
    </source>
</evidence>
<accession>A0A8J8CCH0</accession>
<dbReference type="EMBL" id="JAHEAC010000072">
    <property type="protein sequence ID" value="MBX8644547.1"/>
    <property type="molecule type" value="Genomic_DNA"/>
</dbReference>
<evidence type="ECO:0000313" key="4">
    <source>
        <dbReference type="Proteomes" id="UP000716004"/>
    </source>
</evidence>
<dbReference type="Proteomes" id="UP000716004">
    <property type="component" value="Unassembled WGS sequence"/>
</dbReference>
<dbReference type="Pfam" id="PF01869">
    <property type="entry name" value="BcrAD_BadFG"/>
    <property type="match status" value="1"/>
</dbReference>
<comment type="caution">
    <text evidence="2">The sequence shown here is derived from an EMBL/GenBank/DDBJ whole genome shotgun (WGS) entry which is preliminary data.</text>
</comment>
<sequence length="333" mass="35514">MLLAVDGGATKTIAVVYDSSIVGVGVAGSGNYNNVGVEKARENTGKAVSDAIRMAKGDWKDIDRAIYGFAGVENSASTTRSVETFLRSIHRNGTFTLFNDGVAAYYLSTRGRPGVVAAAGTGSVVQARNGERAVRTGGWGWLAGDEGGAFYISRRGLQEAAKSFDGRNSDTMLVHAFENACGGDFQAAVNSIYTSFAVNTVASYAPLVTECARKGDRIALEVCSEAATELASAVKAAVRRVAFSGEFIIGGLGGVFRAGSVITDTFRSELSEEGGIFARTFYGYHVVLGSVMLDMKNRGYEAGERDVEKLVSEMDSMLLRVPKQERKEFLFMD</sequence>
<dbReference type="InterPro" id="IPR052519">
    <property type="entry name" value="Euk-type_GlcNAc_Kinase"/>
</dbReference>
<dbReference type="PANTHER" id="PTHR43190:SF3">
    <property type="entry name" value="N-ACETYL-D-GLUCOSAMINE KINASE"/>
    <property type="match status" value="1"/>
</dbReference>
<protein>
    <recommendedName>
        <fullName evidence="1">ATPase BadF/BadG/BcrA/BcrD type domain-containing protein</fullName>
    </recommendedName>
</protein>
<dbReference type="SUPFAM" id="SSF53067">
    <property type="entry name" value="Actin-like ATPase domain"/>
    <property type="match status" value="2"/>
</dbReference>
<evidence type="ECO:0000259" key="1">
    <source>
        <dbReference type="Pfam" id="PF01869"/>
    </source>
</evidence>
<name>A0A8J8CCH0_9ARCH</name>
<proteinExistence type="predicted"/>
<dbReference type="Gene3D" id="3.30.420.40">
    <property type="match status" value="2"/>
</dbReference>
<dbReference type="EMBL" id="JAGVSJ010000013">
    <property type="protein sequence ID" value="MBX8632056.1"/>
    <property type="molecule type" value="Genomic_DNA"/>
</dbReference>
<dbReference type="Proteomes" id="UP000750197">
    <property type="component" value="Unassembled WGS sequence"/>
</dbReference>
<organism evidence="2 4">
    <name type="scientific">Candidatus Sysuiplasma superficiale</name>
    <dbReference type="NCBI Taxonomy" id="2823368"/>
    <lineage>
        <taxon>Archaea</taxon>
        <taxon>Methanobacteriati</taxon>
        <taxon>Thermoplasmatota</taxon>
        <taxon>Thermoplasmata</taxon>
        <taxon>Candidatus Sysuiplasmatales</taxon>
        <taxon>Candidatus Sysuiplasmataceae</taxon>
        <taxon>Candidatus Sysuiplasma</taxon>
    </lineage>
</organism>
<feature type="domain" description="ATPase BadF/BadG/BcrA/BcrD type" evidence="1">
    <location>
        <begin position="5"/>
        <end position="292"/>
    </location>
</feature>
<gene>
    <name evidence="2" type="ORF">J9259_06020</name>
    <name evidence="3" type="ORF">KIY12_07500</name>
</gene>
<dbReference type="PANTHER" id="PTHR43190">
    <property type="entry name" value="N-ACETYL-D-GLUCOSAMINE KINASE"/>
    <property type="match status" value="1"/>
</dbReference>
<dbReference type="InterPro" id="IPR043129">
    <property type="entry name" value="ATPase_NBD"/>
</dbReference>